<dbReference type="EMBL" id="JABJRC010000012">
    <property type="protein sequence ID" value="NOL45359.1"/>
    <property type="molecule type" value="Genomic_DNA"/>
</dbReference>
<dbReference type="InterPro" id="IPR019283">
    <property type="entry name" value="DUF2330"/>
</dbReference>
<name>A0A7Y4L6P3_9ACTN</name>
<dbReference type="PROSITE" id="PS51257">
    <property type="entry name" value="PROKAR_LIPOPROTEIN"/>
    <property type="match status" value="1"/>
</dbReference>
<keyword evidence="4" id="KW-1185">Reference proteome</keyword>
<keyword evidence="1" id="KW-0472">Membrane</keyword>
<evidence type="ECO:0000256" key="1">
    <source>
        <dbReference type="SAM" id="Phobius"/>
    </source>
</evidence>
<dbReference type="RefSeq" id="WP_171678662.1">
    <property type="nucleotide sequence ID" value="NZ_BAAAGT010000005.1"/>
</dbReference>
<gene>
    <name evidence="2" type="ORF">HNR71_005776</name>
    <name evidence="3" type="ORF">HPO96_34440</name>
</gene>
<evidence type="ECO:0000313" key="5">
    <source>
        <dbReference type="Proteomes" id="UP000553957"/>
    </source>
</evidence>
<dbReference type="AlphaFoldDB" id="A0A7Y4L6P3"/>
<evidence type="ECO:0000313" key="2">
    <source>
        <dbReference type="EMBL" id="MBB6570139.1"/>
    </source>
</evidence>
<evidence type="ECO:0000313" key="3">
    <source>
        <dbReference type="EMBL" id="NOL45359.1"/>
    </source>
</evidence>
<evidence type="ECO:0000313" key="4">
    <source>
        <dbReference type="Proteomes" id="UP000534306"/>
    </source>
</evidence>
<accession>A0A7Y4L6P3</accession>
<sequence>MKFWRGIAGTLALGFVGAGVVPAWACACGGYLSDADSRARAYGEQALVRYDDARRTEEITLSMAITGSSKKAAWIMPTPGPAKLELGDENLFPRLDRITLPKVVIRKTYWPFRGLDLLQRDGASAGAAPGGVNVHEQMRLGPFQIARLGGGPAGVTDWLDANGYVVPDGLAANLAPYLTEGWEIVAVKLAPQQTGGQLAGETPPLRLTFGSEQIVYPMRLSKGATTAQKVTVYVAAQHRVDASTLPVAGVQPELLYAGRALDPALPAPADYLTAYRVSYPEPARITSDFTFTRAASDEPFQRIRYVTRNEPGWSTFGVLAGGVLLLVGGGLALFRRRSRVQDRVE</sequence>
<protein>
    <submittedName>
        <fullName evidence="3">DUF2330 domain-containing protein</fullName>
    </submittedName>
</protein>
<dbReference type="Proteomes" id="UP000553957">
    <property type="component" value="Unassembled WGS sequence"/>
</dbReference>
<dbReference type="Pfam" id="PF10092">
    <property type="entry name" value="DUF2330"/>
    <property type="match status" value="1"/>
</dbReference>
<feature type="transmembrane region" description="Helical" evidence="1">
    <location>
        <begin position="313"/>
        <end position="334"/>
    </location>
</feature>
<keyword evidence="1" id="KW-1133">Transmembrane helix</keyword>
<reference evidence="3 4" key="1">
    <citation type="submission" date="2020-05" db="EMBL/GenBank/DDBJ databases">
        <title>Genome sequence of Kribbella sandramycini ATCC 39419.</title>
        <authorList>
            <person name="Maclea K.S."/>
            <person name="Fair J.L."/>
        </authorList>
    </citation>
    <scope>NUCLEOTIDE SEQUENCE [LARGE SCALE GENOMIC DNA]</scope>
    <source>
        <strain evidence="3 4">ATCC 39419</strain>
    </source>
</reference>
<organism evidence="3 4">
    <name type="scientific">Kribbella sandramycini</name>
    <dbReference type="NCBI Taxonomy" id="60450"/>
    <lineage>
        <taxon>Bacteria</taxon>
        <taxon>Bacillati</taxon>
        <taxon>Actinomycetota</taxon>
        <taxon>Actinomycetes</taxon>
        <taxon>Propionibacteriales</taxon>
        <taxon>Kribbellaceae</taxon>
        <taxon>Kribbella</taxon>
    </lineage>
</organism>
<comment type="caution">
    <text evidence="3">The sequence shown here is derived from an EMBL/GenBank/DDBJ whole genome shotgun (WGS) entry which is preliminary data.</text>
</comment>
<dbReference type="Proteomes" id="UP000534306">
    <property type="component" value="Unassembled WGS sequence"/>
</dbReference>
<dbReference type="EMBL" id="JACHKF010000001">
    <property type="protein sequence ID" value="MBB6570139.1"/>
    <property type="molecule type" value="Genomic_DNA"/>
</dbReference>
<keyword evidence="1" id="KW-0812">Transmembrane</keyword>
<reference evidence="2 5" key="2">
    <citation type="submission" date="2020-08" db="EMBL/GenBank/DDBJ databases">
        <title>Sequencing the genomes of 1000 actinobacteria strains.</title>
        <authorList>
            <person name="Klenk H.-P."/>
        </authorList>
    </citation>
    <scope>NUCLEOTIDE SEQUENCE [LARGE SCALE GENOMIC DNA]</scope>
    <source>
        <strain evidence="2 5">DSM 15626</strain>
    </source>
</reference>
<proteinExistence type="predicted"/>